<evidence type="ECO:0000313" key="2">
    <source>
        <dbReference type="Proteomes" id="UP000824142"/>
    </source>
</evidence>
<gene>
    <name evidence="1" type="ORF">IAC63_01430</name>
</gene>
<sequence>MAADFIKTQNSFADGEVSKDFFTKDNLNGLSKLENMDVISGGGLRRRRGLETVTSISGSARLIPFSVSENENYVLVLTDGHLMMYSGSTRVRDILAPWQFDDVKKIQYAQRLDTMIFVHPDYQPYVLKKEDDRFVLTEFDFSRNETDMTINMPFMKFDDADGIKIFVTTNPAGNNYATLTTNKNFWTEDDVGSLILLLNNQWKITEYTSPTVVQAYTNQTFNLPGSAITEWYEAAFSKKRGWPCSITFHQDRLVFGGSRSWPSGVWMSQVGRHNNFNVGTGLDDEAIFLTLLSEQRQQICTIVSSDNLQILTNSGEWAISSKPLTPSVVDIKQHTSVGSVASRYLPPQKIEGSTVFISSTKKDIRELSLDALGENYNAKDLCTQAKHLMQEPIDLSYNEDTRQLFVVMNNGNMAVLNQNSALGISAWAQYKTDGKFISVATVDGITNVVVERENKFYLEKFSASALNDAGKYTFSYETEALPLRTSGHNAKMLRIRKISARVLNTKTLFINDIRTSLPNDIYDEAAAGYDGDISINLLGCQRNCVNAPWKISSSEQLPTTVLSISIYGYYTV</sequence>
<name>A0A9D1MS25_9PROT</name>
<dbReference type="EMBL" id="DVNO01000010">
    <property type="protein sequence ID" value="HIU65283.1"/>
    <property type="molecule type" value="Genomic_DNA"/>
</dbReference>
<organism evidence="1 2">
    <name type="scientific">Candidatus Enterousia avicola</name>
    <dbReference type="NCBI Taxonomy" id="2840787"/>
    <lineage>
        <taxon>Bacteria</taxon>
        <taxon>Pseudomonadati</taxon>
        <taxon>Pseudomonadota</taxon>
        <taxon>Alphaproteobacteria</taxon>
        <taxon>Candidatus Enterousia</taxon>
    </lineage>
</organism>
<reference evidence="1" key="1">
    <citation type="submission" date="2020-10" db="EMBL/GenBank/DDBJ databases">
        <authorList>
            <person name="Gilroy R."/>
        </authorList>
    </citation>
    <scope>NUCLEOTIDE SEQUENCE</scope>
    <source>
        <strain evidence="1">CHK136-897</strain>
    </source>
</reference>
<comment type="caution">
    <text evidence="1">The sequence shown here is derived from an EMBL/GenBank/DDBJ whole genome shotgun (WGS) entry which is preliminary data.</text>
</comment>
<reference evidence="1" key="2">
    <citation type="journal article" date="2021" name="PeerJ">
        <title>Extensive microbial diversity within the chicken gut microbiome revealed by metagenomics and culture.</title>
        <authorList>
            <person name="Gilroy R."/>
            <person name="Ravi A."/>
            <person name="Getino M."/>
            <person name="Pursley I."/>
            <person name="Horton D.L."/>
            <person name="Alikhan N.F."/>
            <person name="Baker D."/>
            <person name="Gharbi K."/>
            <person name="Hall N."/>
            <person name="Watson M."/>
            <person name="Adriaenssens E.M."/>
            <person name="Foster-Nyarko E."/>
            <person name="Jarju S."/>
            <person name="Secka A."/>
            <person name="Antonio M."/>
            <person name="Oren A."/>
            <person name="Chaudhuri R.R."/>
            <person name="La Ragione R."/>
            <person name="Hildebrand F."/>
            <person name="Pallen M.J."/>
        </authorList>
    </citation>
    <scope>NUCLEOTIDE SEQUENCE</scope>
    <source>
        <strain evidence="1">CHK136-897</strain>
    </source>
</reference>
<protein>
    <submittedName>
        <fullName evidence="1">Uncharacterized protein</fullName>
    </submittedName>
</protein>
<accession>A0A9D1MS25</accession>
<dbReference type="Proteomes" id="UP000824142">
    <property type="component" value="Unassembled WGS sequence"/>
</dbReference>
<proteinExistence type="predicted"/>
<dbReference type="AlphaFoldDB" id="A0A9D1MS25"/>
<evidence type="ECO:0000313" key="1">
    <source>
        <dbReference type="EMBL" id="HIU65283.1"/>
    </source>
</evidence>